<dbReference type="OrthoDB" id="8707547at2759"/>
<dbReference type="Pfam" id="PF10248">
    <property type="entry name" value="Mlf1IP"/>
    <property type="match status" value="1"/>
</dbReference>
<dbReference type="RefSeq" id="XP_035696367.1">
    <property type="nucleotide sequence ID" value="XM_035840474.1"/>
</dbReference>
<keyword evidence="4" id="KW-0597">Phosphoprotein</keyword>
<name>A0A9J7M7W4_BRAFL</name>
<organism evidence="6 7">
    <name type="scientific">Branchiostoma floridae</name>
    <name type="common">Florida lancelet</name>
    <name type="synonym">Amphioxus</name>
    <dbReference type="NCBI Taxonomy" id="7739"/>
    <lineage>
        <taxon>Eukaryota</taxon>
        <taxon>Metazoa</taxon>
        <taxon>Chordata</taxon>
        <taxon>Cephalochordata</taxon>
        <taxon>Leptocardii</taxon>
        <taxon>Amphioxiformes</taxon>
        <taxon>Branchiostomatidae</taxon>
        <taxon>Branchiostoma</taxon>
    </lineage>
</organism>
<dbReference type="KEGG" id="bfo:118429851"/>
<accession>A0A9J7M7W4</accession>
<proteinExistence type="inferred from homology"/>
<feature type="region of interest" description="Disordered" evidence="5">
    <location>
        <begin position="44"/>
        <end position="64"/>
    </location>
</feature>
<sequence length="343" mass="38986">MFGGSMFDDDPFFAGAREHMRAMDQMFSGFGMARAPFHDPFLSITDGRGHRGQRNQGHGGELDMYRHRRPGDSHPTHMSVRLVPDPFFLRPFSMMDQMMSNMHSMMGNMHRNFHMQPQQLAEVPTLHQHMAQGAQNDPNCYSYSSSNFYSYSNTGNGPPKVYQASSSTRNAPGGVKETRRTVRDSEAGLQKMAIGHHLGERAHIVERSRDRHGEEEKQDYINLDESDKDSFNQEWQQRANVGARSVGYHGDRDRAGRRHRDRQQYRRGQHDEEDLMPVVRGLPAPGDDRVRPQPAAAEARAPQAEYHPPTPPRPKGPSDGGRKRDARAMNNPGHTGYEHPHKK</sequence>
<dbReference type="Proteomes" id="UP000001554">
    <property type="component" value="Chromosome 14"/>
</dbReference>
<dbReference type="InterPro" id="IPR019376">
    <property type="entry name" value="Myeloid_leukemia_factor"/>
</dbReference>
<evidence type="ECO:0000313" key="6">
    <source>
        <dbReference type="Proteomes" id="UP000001554"/>
    </source>
</evidence>
<feature type="compositionally biased region" description="Basic and acidic residues" evidence="5">
    <location>
        <begin position="204"/>
        <end position="219"/>
    </location>
</feature>
<evidence type="ECO:0000313" key="7">
    <source>
        <dbReference type="RefSeq" id="XP_035696367.1"/>
    </source>
</evidence>
<evidence type="ECO:0000256" key="3">
    <source>
        <dbReference type="ARBA" id="ARBA00022490"/>
    </source>
</evidence>
<evidence type="ECO:0000256" key="4">
    <source>
        <dbReference type="ARBA" id="ARBA00022553"/>
    </source>
</evidence>
<feature type="region of interest" description="Disordered" evidence="5">
    <location>
        <begin position="162"/>
        <end position="183"/>
    </location>
</feature>
<dbReference type="PANTHER" id="PTHR13105">
    <property type="entry name" value="MYELOID LEUKEMIA FACTOR"/>
    <property type="match status" value="1"/>
</dbReference>
<dbReference type="OMA" id="LERNANC"/>
<feature type="region of interest" description="Disordered" evidence="5">
    <location>
        <begin position="204"/>
        <end position="343"/>
    </location>
</feature>
<feature type="compositionally biased region" description="Low complexity" evidence="5">
    <location>
        <begin position="292"/>
        <end position="305"/>
    </location>
</feature>
<evidence type="ECO:0000256" key="5">
    <source>
        <dbReference type="SAM" id="MobiDB-lite"/>
    </source>
</evidence>
<keyword evidence="6" id="KW-1185">Reference proteome</keyword>
<evidence type="ECO:0000256" key="1">
    <source>
        <dbReference type="ARBA" id="ARBA00004496"/>
    </source>
</evidence>
<evidence type="ECO:0000256" key="2">
    <source>
        <dbReference type="ARBA" id="ARBA00008332"/>
    </source>
</evidence>
<gene>
    <name evidence="7" type="primary">LOC118429851</name>
</gene>
<reference evidence="7" key="2">
    <citation type="submission" date="2025-08" db="UniProtKB">
        <authorList>
            <consortium name="RefSeq"/>
        </authorList>
    </citation>
    <scope>IDENTIFICATION</scope>
    <source>
        <strain evidence="7">S238N-H82</strain>
        <tissue evidence="7">Testes</tissue>
    </source>
</reference>
<comment type="subcellular location">
    <subcellularLocation>
        <location evidence="1">Cytoplasm</location>
    </subcellularLocation>
</comment>
<dbReference type="AlphaFoldDB" id="A0A9J7M7W4"/>
<dbReference type="GO" id="GO:0006355">
    <property type="term" value="P:regulation of DNA-templated transcription"/>
    <property type="evidence" value="ECO:0000318"/>
    <property type="project" value="GO_Central"/>
</dbReference>
<keyword evidence="3" id="KW-0963">Cytoplasm</keyword>
<protein>
    <submittedName>
        <fullName evidence="7">Myeloid leukemia factor 1-like isoform X1</fullName>
    </submittedName>
</protein>
<dbReference type="GO" id="GO:0005634">
    <property type="term" value="C:nucleus"/>
    <property type="evidence" value="ECO:0000318"/>
    <property type="project" value="GO_Central"/>
</dbReference>
<dbReference type="GO" id="GO:0005737">
    <property type="term" value="C:cytoplasm"/>
    <property type="evidence" value="ECO:0000318"/>
    <property type="project" value="GO_Central"/>
</dbReference>
<reference evidence="6" key="1">
    <citation type="journal article" date="2020" name="Nat. Ecol. Evol.">
        <title>Deeply conserved synteny resolves early events in vertebrate evolution.</title>
        <authorList>
            <person name="Simakov O."/>
            <person name="Marletaz F."/>
            <person name="Yue J.X."/>
            <person name="O'Connell B."/>
            <person name="Jenkins J."/>
            <person name="Brandt A."/>
            <person name="Calef R."/>
            <person name="Tung C.H."/>
            <person name="Huang T.K."/>
            <person name="Schmutz J."/>
            <person name="Satoh N."/>
            <person name="Yu J.K."/>
            <person name="Putnam N.H."/>
            <person name="Green R.E."/>
            <person name="Rokhsar D.S."/>
        </authorList>
    </citation>
    <scope>NUCLEOTIDE SEQUENCE [LARGE SCALE GENOMIC DNA]</scope>
    <source>
        <strain evidence="6">S238N-H82</strain>
    </source>
</reference>
<comment type="similarity">
    <text evidence="2">Belongs to the MLF family.</text>
</comment>
<dbReference type="GeneID" id="118429851"/>